<keyword evidence="2" id="KW-1185">Reference proteome</keyword>
<comment type="caution">
    <text evidence="1">The sequence shown here is derived from an EMBL/GenBank/DDBJ whole genome shotgun (WGS) entry which is preliminary data.</text>
</comment>
<reference evidence="1 2" key="1">
    <citation type="submission" date="2023-11" db="EMBL/GenBank/DDBJ databases">
        <title>Halocaridina rubra genome assembly.</title>
        <authorList>
            <person name="Smith C."/>
        </authorList>
    </citation>
    <scope>NUCLEOTIDE SEQUENCE [LARGE SCALE GENOMIC DNA]</scope>
    <source>
        <strain evidence="1">EP-1</strain>
        <tissue evidence="1">Whole</tissue>
    </source>
</reference>
<accession>A0AAN9AA84</accession>
<dbReference type="Proteomes" id="UP001381693">
    <property type="component" value="Unassembled WGS sequence"/>
</dbReference>
<sequence>MAGEQPNGKAKMFLGTTESQKCKWVIHVSAYNNFLETYHLIKAAGQFLSHHLLICLELGKTYATARMFLGAPASYYRKLETPTSLIGYSLEPQHLKVADEKHLRQYSDTPWSPSITKKQMKNIYVTALIFLGAPASQRGR</sequence>
<evidence type="ECO:0000313" key="2">
    <source>
        <dbReference type="Proteomes" id="UP001381693"/>
    </source>
</evidence>
<evidence type="ECO:0000313" key="1">
    <source>
        <dbReference type="EMBL" id="KAK7077665.1"/>
    </source>
</evidence>
<protein>
    <submittedName>
        <fullName evidence="1">Uncharacterized protein</fullName>
    </submittedName>
</protein>
<name>A0AAN9AA84_HALRR</name>
<dbReference type="EMBL" id="JAXCGZ010008422">
    <property type="protein sequence ID" value="KAK7077665.1"/>
    <property type="molecule type" value="Genomic_DNA"/>
</dbReference>
<gene>
    <name evidence="1" type="ORF">SK128_018995</name>
</gene>
<dbReference type="AlphaFoldDB" id="A0AAN9AA84"/>
<organism evidence="1 2">
    <name type="scientific">Halocaridina rubra</name>
    <name type="common">Hawaiian red shrimp</name>
    <dbReference type="NCBI Taxonomy" id="373956"/>
    <lineage>
        <taxon>Eukaryota</taxon>
        <taxon>Metazoa</taxon>
        <taxon>Ecdysozoa</taxon>
        <taxon>Arthropoda</taxon>
        <taxon>Crustacea</taxon>
        <taxon>Multicrustacea</taxon>
        <taxon>Malacostraca</taxon>
        <taxon>Eumalacostraca</taxon>
        <taxon>Eucarida</taxon>
        <taxon>Decapoda</taxon>
        <taxon>Pleocyemata</taxon>
        <taxon>Caridea</taxon>
        <taxon>Atyoidea</taxon>
        <taxon>Atyidae</taxon>
        <taxon>Halocaridina</taxon>
    </lineage>
</organism>
<proteinExistence type="predicted"/>